<dbReference type="Pfam" id="PF14432">
    <property type="entry name" value="DYW_deaminase"/>
    <property type="match status" value="1"/>
</dbReference>
<feature type="domain" description="Jacalin-type lectin" evidence="7">
    <location>
        <begin position="1139"/>
        <end position="1282"/>
    </location>
</feature>
<evidence type="ECO:0000259" key="7">
    <source>
        <dbReference type="PROSITE" id="PS51752"/>
    </source>
</evidence>
<feature type="domain" description="Jacalin-type lectin" evidence="7">
    <location>
        <begin position="905"/>
        <end position="1046"/>
    </location>
</feature>
<dbReference type="FunFam" id="1.25.40.10:FF:000090">
    <property type="entry name" value="Pentatricopeptide repeat-containing protein, chloroplastic"/>
    <property type="match status" value="1"/>
</dbReference>
<dbReference type="PANTHER" id="PTHR47926">
    <property type="entry name" value="PENTATRICOPEPTIDE REPEAT-CONTAINING PROTEIN"/>
    <property type="match status" value="1"/>
</dbReference>
<gene>
    <name evidence="8" type="ORF">Fot_51833</name>
</gene>
<organism evidence="8 9">
    <name type="scientific">Forsythia ovata</name>
    <dbReference type="NCBI Taxonomy" id="205694"/>
    <lineage>
        <taxon>Eukaryota</taxon>
        <taxon>Viridiplantae</taxon>
        <taxon>Streptophyta</taxon>
        <taxon>Embryophyta</taxon>
        <taxon>Tracheophyta</taxon>
        <taxon>Spermatophyta</taxon>
        <taxon>Magnoliopsida</taxon>
        <taxon>eudicotyledons</taxon>
        <taxon>Gunneridae</taxon>
        <taxon>Pentapetalae</taxon>
        <taxon>asterids</taxon>
        <taxon>lamiids</taxon>
        <taxon>Lamiales</taxon>
        <taxon>Oleaceae</taxon>
        <taxon>Forsythieae</taxon>
        <taxon>Forsythia</taxon>
    </lineage>
</organism>
<feature type="repeat" description="PPR" evidence="5">
    <location>
        <begin position="309"/>
        <end position="343"/>
    </location>
</feature>
<feature type="region of interest" description="Disordered" evidence="6">
    <location>
        <begin position="1286"/>
        <end position="1320"/>
    </location>
</feature>
<dbReference type="SMART" id="SM00915">
    <property type="entry name" value="Jacalin"/>
    <property type="match status" value="3"/>
</dbReference>
<reference evidence="9" key="1">
    <citation type="submission" date="2024-07" db="EMBL/GenBank/DDBJ databases">
        <title>Two chromosome-level genome assemblies of Korean endemic species Abeliophyllum distichum and Forsythia ovata (Oleaceae).</title>
        <authorList>
            <person name="Jang H."/>
        </authorList>
    </citation>
    <scope>NUCLEOTIDE SEQUENCE [LARGE SCALE GENOMIC DNA]</scope>
</reference>
<dbReference type="InterPro" id="IPR036404">
    <property type="entry name" value="Jacalin-like_lectin_dom_sf"/>
</dbReference>
<feature type="repeat" description="PPR" evidence="5">
    <location>
        <begin position="481"/>
        <end position="515"/>
    </location>
</feature>
<dbReference type="Gene3D" id="1.25.40.10">
    <property type="entry name" value="Tetratricopeptide repeat domain"/>
    <property type="match status" value="4"/>
</dbReference>
<feature type="repeat" description="PPR" evidence="5">
    <location>
        <begin position="239"/>
        <end position="273"/>
    </location>
</feature>
<keyword evidence="4" id="KW-0677">Repeat</keyword>
<dbReference type="Pfam" id="PF13041">
    <property type="entry name" value="PPR_2"/>
    <property type="match status" value="4"/>
</dbReference>
<feature type="repeat" description="PPR" evidence="5">
    <location>
        <begin position="445"/>
        <end position="479"/>
    </location>
</feature>
<feature type="domain" description="Jacalin-type lectin" evidence="7">
    <location>
        <begin position="1358"/>
        <end position="1501"/>
    </location>
</feature>
<dbReference type="PROSITE" id="PS51752">
    <property type="entry name" value="JACALIN_LECTIN"/>
    <property type="match status" value="3"/>
</dbReference>
<name>A0ABD1PY69_9LAMI</name>
<feature type="repeat" description="PPR" evidence="5">
    <location>
        <begin position="582"/>
        <end position="616"/>
    </location>
</feature>
<feature type="repeat" description="PPR" evidence="5">
    <location>
        <begin position="106"/>
        <end position="136"/>
    </location>
</feature>
<dbReference type="GO" id="GO:0030246">
    <property type="term" value="F:carbohydrate binding"/>
    <property type="evidence" value="ECO:0007669"/>
    <property type="project" value="UniProtKB-KW"/>
</dbReference>
<dbReference type="InterPro" id="IPR046960">
    <property type="entry name" value="PPR_At4g14850-like_plant"/>
</dbReference>
<dbReference type="FunFam" id="2.100.10.30:FF:000001">
    <property type="entry name" value="Jacalin-related lectin 33"/>
    <property type="match status" value="3"/>
</dbReference>
<evidence type="ECO:0000256" key="4">
    <source>
        <dbReference type="ARBA" id="ARBA00022737"/>
    </source>
</evidence>
<keyword evidence="3" id="KW-0430">Lectin</keyword>
<dbReference type="EMBL" id="JBFOLJ010000017">
    <property type="protein sequence ID" value="KAL2468308.1"/>
    <property type="molecule type" value="Genomic_DNA"/>
</dbReference>
<comment type="similarity">
    <text evidence="2">Belongs to the PPR family. PCMP-H subfamily.</text>
</comment>
<proteinExistence type="inferred from homology"/>
<dbReference type="NCBIfam" id="TIGR00756">
    <property type="entry name" value="PPR"/>
    <property type="match status" value="8"/>
</dbReference>
<dbReference type="InterPro" id="IPR002885">
    <property type="entry name" value="PPR_rpt"/>
</dbReference>
<evidence type="ECO:0000256" key="5">
    <source>
        <dbReference type="PROSITE-ProRule" id="PRU00708"/>
    </source>
</evidence>
<dbReference type="Gene3D" id="2.100.10.30">
    <property type="entry name" value="Jacalin-like lectin domain"/>
    <property type="match status" value="3"/>
</dbReference>
<dbReference type="GO" id="GO:0016070">
    <property type="term" value="P:RNA metabolic process"/>
    <property type="evidence" value="ECO:0007669"/>
    <property type="project" value="UniProtKB-ARBA"/>
</dbReference>
<dbReference type="CDD" id="cd09612">
    <property type="entry name" value="Jacalin"/>
    <property type="match status" value="3"/>
</dbReference>
<evidence type="ECO:0000313" key="8">
    <source>
        <dbReference type="EMBL" id="KAL2468308.1"/>
    </source>
</evidence>
<feature type="repeat" description="PPR" evidence="5">
    <location>
        <begin position="274"/>
        <end position="308"/>
    </location>
</feature>
<dbReference type="SUPFAM" id="SSF51101">
    <property type="entry name" value="Mannose-binding lectins"/>
    <property type="match status" value="3"/>
</dbReference>
<feature type="compositionally biased region" description="Low complexity" evidence="6">
    <location>
        <begin position="1286"/>
        <end position="1296"/>
    </location>
</feature>
<dbReference type="InterPro" id="IPR032867">
    <property type="entry name" value="DYW_dom"/>
</dbReference>
<dbReference type="InterPro" id="IPR001229">
    <property type="entry name" value="Jacalin-like_lectin_dom"/>
</dbReference>
<dbReference type="FunFam" id="1.25.40.10:FF:000344">
    <property type="entry name" value="Pentatricopeptide repeat-containing protein"/>
    <property type="match status" value="1"/>
</dbReference>
<sequence length="1519" mass="169342">MESIVLPCKTIPPKIPEISHRPTKPKISFKNAPPKPDSKVDAHLKNLCKNGRLSEAIASLDSITQCGSTVRPSTLSHLIDSCIDSNSLDLCYKLHGYVRKLLKESDPFVETKLVSMYAKCGSLENAFEVFGEMNERNLYVWSAIIGACSRERKWGEVVKLFYSMMGGDNIVPDDFLFPKILQACGNCRDVETGRLIHGIVTKCRMNSQVRVNNSILSVYSKCGWLNSAKRFFEGMEVRDTVSWNTIITGYCQEGEIKEARRLFDLMHEEGVEPGVVTWNILISSYNRLGKCDIAMEIMKEMENCGIMPDVFTWTSVISGFAQNNRRLEALELFREMLLSGVGPNEVTLMSAISACASLKDLRKGREIHLVAMKVGYGEDVLVGNSLVDLYSKCGKLESARQVFDIISEKDVYTWNSMIGGYCQAGYYGEAHNLFMKMQESNVLPNVITWNVMITGYIQSGDEDQAMDLFQRMEKDGGIKRDTASWNAFIAGYLQHGQKDKALGIFRQMQSFGVKPNSVTILSILPACANLIAVNKVKEIHGYALRSNLESELAVANSLIDTYSKSGNIIYSKAMFNEMSTKDIITWNTMIAGYVMHGCPCDAIQLFEQMGKEGYRPNRGTLASMISAYGQAKFVDEGRRLFFSMPEYYHVLPCLDHYAAMVNLLGRSGKLDEAFKFIKDMAMEPDVSIWSGLLTACCTHGNVKLAVYAGEQLLELEPENALIHRLVLQLYDLSGISQESLKMKRSGKRNCPKEYLGYSWIEDRNIVHSFVSGGHHQLYDKFLLSYIRSIEVKTKAPKYSDRLRIHEEEMEEIGGVHSEKLALAFALIRSPQTPRRIRIIKNLRTCEHCHMVAKLVSKTHGGTPNLLILHASGTVLLSPETAQHEVEYIPPCLSTVESLEKSGKHTVSVGPWGGQDGFHWDDGVYSTVRQLEIVHGAGVESIRIEYDRNGASVWSDKHGGNGGAKTDKVRLDYPDEFLTSIHGHYGSLHEWGPVFVRSLTFGSNKRTYGPYGIEQGTCFTFPTSGKIVGFHGKCGWYLDAIGFYLEPIHKPIAPNSSVQSQCYGFHWTEKYEYSMIQGSLGTSYDLIVAVRNKDDHTNSLANHLSRQTSREFNYAESKNEIARVNPNKIERVTSTNVKGVLTYGPWGGNGGNLFDDGVYDGIRQINLSRNVGIVSLRVCYEQNGQPVWGRKHGGTGSFKSDKIVFDYPSEILTHITGYYGPTMIMGPEVIKSLTLHTTEGKYGPYGEEEGKYFSMNLKERSMIVGFHGRKGLFIDAIGVHVLEGKVVPASSPPSKSSNHNAVSPTKSNDKIPASNSASMSNNQTSFLKNKADIPQWFSKIGKQAQTGEVVQRLVKDPAPYGPGPWGGDGGKPWDDGVFCGIKQIILTRTEAICCIEIEYDRNGQSVWSVRHGGNGEQATNQVKLEYPHEVLTCISGYYGPISKDQGTKVIKSLTFYTSRRKLGPFGEELGNFFTSNTTEGKVVGFHGRSSLYLDAIGVHMQHWLGNKRTSKALSLMKMFS</sequence>
<evidence type="ECO:0000256" key="3">
    <source>
        <dbReference type="ARBA" id="ARBA00022734"/>
    </source>
</evidence>
<dbReference type="PANTHER" id="PTHR47926:SF347">
    <property type="entry name" value="PENTATRICOPEPTIDE REPEAT-CONTAINING PROTEIN"/>
    <property type="match status" value="1"/>
</dbReference>
<evidence type="ECO:0000313" key="9">
    <source>
        <dbReference type="Proteomes" id="UP001604277"/>
    </source>
</evidence>
<evidence type="ECO:0000256" key="1">
    <source>
        <dbReference type="ARBA" id="ARBA00006568"/>
    </source>
</evidence>
<dbReference type="Proteomes" id="UP001604277">
    <property type="component" value="Unassembled WGS sequence"/>
</dbReference>
<protein>
    <submittedName>
        <fullName evidence="8">Pentatricopeptide repeat-containing protein</fullName>
    </submittedName>
</protein>
<dbReference type="PROSITE" id="PS51375">
    <property type="entry name" value="PPR"/>
    <property type="match status" value="9"/>
</dbReference>
<evidence type="ECO:0000256" key="6">
    <source>
        <dbReference type="SAM" id="MobiDB-lite"/>
    </source>
</evidence>
<accession>A0ABD1PY69</accession>
<feature type="repeat" description="PPR" evidence="5">
    <location>
        <begin position="410"/>
        <end position="444"/>
    </location>
</feature>
<feature type="repeat" description="PPR" evidence="5">
    <location>
        <begin position="137"/>
        <end position="172"/>
    </location>
</feature>
<comment type="similarity">
    <text evidence="1">Belongs to the jacalin lectin family.</text>
</comment>
<dbReference type="InterPro" id="IPR033734">
    <property type="entry name" value="Jacalin-like_lectin_dom_plant"/>
</dbReference>
<dbReference type="Pfam" id="PF01535">
    <property type="entry name" value="PPR"/>
    <property type="match status" value="5"/>
</dbReference>
<keyword evidence="9" id="KW-1185">Reference proteome</keyword>
<dbReference type="InterPro" id="IPR011990">
    <property type="entry name" value="TPR-like_helical_dom_sf"/>
</dbReference>
<evidence type="ECO:0000256" key="2">
    <source>
        <dbReference type="ARBA" id="ARBA00006643"/>
    </source>
</evidence>
<dbReference type="Pfam" id="PF01419">
    <property type="entry name" value="Jacalin"/>
    <property type="match status" value="3"/>
</dbReference>
<comment type="caution">
    <text evidence="8">The sequence shown here is derived from an EMBL/GenBank/DDBJ whole genome shotgun (WGS) entry which is preliminary data.</text>
</comment>